<dbReference type="AlphaFoldDB" id="A0A1L8EAS7"/>
<organism evidence="4">
    <name type="scientific">Haematobia irritans</name>
    <name type="common">Horn fly</name>
    <name type="synonym">Conops irritans</name>
    <dbReference type="NCBI Taxonomy" id="7368"/>
    <lineage>
        <taxon>Eukaryota</taxon>
        <taxon>Metazoa</taxon>
        <taxon>Ecdysozoa</taxon>
        <taxon>Arthropoda</taxon>
        <taxon>Hexapoda</taxon>
        <taxon>Insecta</taxon>
        <taxon>Pterygota</taxon>
        <taxon>Neoptera</taxon>
        <taxon>Endopterygota</taxon>
        <taxon>Diptera</taxon>
        <taxon>Brachycera</taxon>
        <taxon>Muscomorpha</taxon>
        <taxon>Muscoidea</taxon>
        <taxon>Muscidae</taxon>
        <taxon>Haematobia</taxon>
    </lineage>
</organism>
<feature type="chain" id="PRO_5012792640" evidence="2">
    <location>
        <begin position="34"/>
        <end position="242"/>
    </location>
</feature>
<evidence type="ECO:0000313" key="4">
    <source>
        <dbReference type="EMBL" id="JAV15764.1"/>
    </source>
</evidence>
<name>A0A1L8EAS7_HAEIR</name>
<dbReference type="PANTHER" id="PTHR21721">
    <property type="entry name" value="GH09876P-RELATED"/>
    <property type="match status" value="1"/>
</dbReference>
<feature type="domain" description="DUF753" evidence="3">
    <location>
        <begin position="118"/>
        <end position="195"/>
    </location>
</feature>
<sequence>MQFVHRLALDPIWVVKNLFLWILLSSIQRQVIAVQRTCYKCEGINCQRTTYKEVETCHSDISVCVTVYEGETIRAQGCLENIPEKLRNKCEGNTIDSLKECHKCSENLCNVWAPSSYECVQCDSKQNPNCAAHGAALKIEPTRCHISRTPNIYCYTVQEGERIMRGCTPTIEDQTTCAHSDECLICNPSILPGCNRFSPNDGDSPEPTPTENPNPQPSGASATGIGEVCYAIMAMIYVVKYL</sequence>
<keyword evidence="2" id="KW-0732">Signal</keyword>
<evidence type="ECO:0000256" key="2">
    <source>
        <dbReference type="SAM" id="SignalP"/>
    </source>
</evidence>
<dbReference type="EMBL" id="GFDG01003035">
    <property type="protein sequence ID" value="JAV15764.1"/>
    <property type="molecule type" value="Transcribed_RNA"/>
</dbReference>
<reference evidence="4" key="1">
    <citation type="submission" date="2017-01" db="EMBL/GenBank/DDBJ databases">
        <title>An insight into the sialome and mialome of the horn fly, Haematobia irritans.</title>
        <authorList>
            <person name="Breijo M."/>
            <person name="Boiani M."/>
            <person name="Ures X."/>
            <person name="Rocha S."/>
            <person name="Sequeira M."/>
            <person name="Ribeiro J.M."/>
        </authorList>
    </citation>
    <scope>NUCLEOTIDE SEQUENCE</scope>
</reference>
<dbReference type="PANTHER" id="PTHR21721:SF26">
    <property type="entry name" value="DUF753 DOMAIN-CONTAINING PROTEIN-RELATED"/>
    <property type="match status" value="1"/>
</dbReference>
<accession>A0A1L8EAS7</accession>
<feature type="region of interest" description="Disordered" evidence="1">
    <location>
        <begin position="197"/>
        <end position="220"/>
    </location>
</feature>
<protein>
    <submittedName>
        <fullName evidence="4">Putative hyphally regulated cell wall protein 1-like isoform x2</fullName>
    </submittedName>
</protein>
<feature type="signal peptide" evidence="2">
    <location>
        <begin position="1"/>
        <end position="33"/>
    </location>
</feature>
<dbReference type="InterPro" id="IPR008472">
    <property type="entry name" value="DUF753"/>
</dbReference>
<evidence type="ECO:0000256" key="1">
    <source>
        <dbReference type="SAM" id="MobiDB-lite"/>
    </source>
</evidence>
<evidence type="ECO:0000259" key="3">
    <source>
        <dbReference type="Pfam" id="PF05444"/>
    </source>
</evidence>
<feature type="compositionally biased region" description="Pro residues" evidence="1">
    <location>
        <begin position="206"/>
        <end position="216"/>
    </location>
</feature>
<proteinExistence type="predicted"/>
<dbReference type="Pfam" id="PF05444">
    <property type="entry name" value="DUF753"/>
    <property type="match status" value="1"/>
</dbReference>